<keyword evidence="2" id="KW-1133">Transmembrane helix</keyword>
<comment type="caution">
    <text evidence="3">The sequence shown here is derived from an EMBL/GenBank/DDBJ whole genome shotgun (WGS) entry which is preliminary data.</text>
</comment>
<feature type="region of interest" description="Disordered" evidence="1">
    <location>
        <begin position="429"/>
        <end position="490"/>
    </location>
</feature>
<dbReference type="AlphaFoldDB" id="A0A2N0DAW6"/>
<proteinExistence type="predicted"/>
<feature type="transmembrane region" description="Helical" evidence="2">
    <location>
        <begin position="39"/>
        <end position="64"/>
    </location>
</feature>
<feature type="transmembrane region" description="Helical" evidence="2">
    <location>
        <begin position="15"/>
        <end position="33"/>
    </location>
</feature>
<name>A0A2N0DAW6_RHISU</name>
<evidence type="ECO:0000256" key="1">
    <source>
        <dbReference type="SAM" id="MobiDB-lite"/>
    </source>
</evidence>
<protein>
    <submittedName>
        <fullName evidence="3">Uncharacterized protein</fullName>
    </submittedName>
</protein>
<keyword evidence="2" id="KW-0472">Membrane</keyword>
<evidence type="ECO:0000256" key="2">
    <source>
        <dbReference type="SAM" id="Phobius"/>
    </source>
</evidence>
<organism evidence="3 4">
    <name type="scientific">Rhizobium sullae</name>
    <name type="common">Rhizobium hedysari</name>
    <dbReference type="NCBI Taxonomy" id="50338"/>
    <lineage>
        <taxon>Bacteria</taxon>
        <taxon>Pseudomonadati</taxon>
        <taxon>Pseudomonadota</taxon>
        <taxon>Alphaproteobacteria</taxon>
        <taxon>Hyphomicrobiales</taxon>
        <taxon>Rhizobiaceae</taxon>
        <taxon>Rhizobium/Agrobacterium group</taxon>
        <taxon>Rhizobium</taxon>
    </lineage>
</organism>
<reference evidence="3 4" key="1">
    <citation type="submission" date="2017-11" db="EMBL/GenBank/DDBJ databases">
        <authorList>
            <person name="Han C.G."/>
        </authorList>
    </citation>
    <scope>NUCLEOTIDE SEQUENCE [LARGE SCALE GENOMIC DNA]</scope>
    <source>
        <strain evidence="3 4">HCNT1</strain>
    </source>
</reference>
<keyword evidence="2" id="KW-0812">Transmembrane</keyword>
<dbReference type="RefSeq" id="WP_100771534.1">
    <property type="nucleotide sequence ID" value="NZ_PIQN01000008.1"/>
</dbReference>
<accession>A0A2N0DAW6</accession>
<sequence length="490" mass="53705">MAGREQLQDFVRHKGPIVVFAGLTFAGMIFIWTSKTFGWSTFLVTAVPICLMLFYFGLAFVANGLRLHNEQAGDNLYYMGFLYTLSSLGVSLYRFTGEASIEDIVRNFGIAVTSTIVGITLRILFNQMRRDPLDIERSVRHELAEMTRRVRTELDSSAREFSSYRRTSGQMLSEGFEEIARQAEKNGEAIQKSIEAVSKEAIRPIQEAAEKLAAIMEANNKIVEGRAKANNELADAALSRLDETSNRLSEIVAAFGSKIEATGNKLASMKLPEEVLKIELQPVLAAITDLSQLQTKRLDEMASQTKDQAEKMMLALQPLDRLPERLDTSLKSLDKLPEAIHAGHRAMDQLPAKIAASFAAFETIGEKIDLALQPMAGVAKKVDEAVGRLEEASVTVRDTTATLSKSVADIVGRESAASAIRSIPSIAPANGFHTDSDHKSDPFRVGSAPSTSTDHSEPIVIRTEPSLVEVPQAVDEPAKGNGARKSWLPW</sequence>
<gene>
    <name evidence="3" type="ORF">CWR43_14430</name>
</gene>
<evidence type="ECO:0000313" key="3">
    <source>
        <dbReference type="EMBL" id="PKA43236.1"/>
    </source>
</evidence>
<reference evidence="3 4" key="2">
    <citation type="submission" date="2017-12" db="EMBL/GenBank/DDBJ databases">
        <title>Genome sequence of Rhizobium sullae HCNT1 isolated from Sulla coronaria nodules and featuring peculiar denitrification phenotypes.</title>
        <authorList>
            <person name="De Diego-Diaz B."/>
            <person name="Treu L."/>
            <person name="Campanaro S."/>
            <person name="Da Silva Duarte V."/>
            <person name="Basaglia M."/>
            <person name="Favaro L."/>
            <person name="Casella S."/>
            <person name="Squartini A."/>
        </authorList>
    </citation>
    <scope>NUCLEOTIDE SEQUENCE [LARGE SCALE GENOMIC DNA]</scope>
    <source>
        <strain evidence="3 4">HCNT1</strain>
    </source>
</reference>
<dbReference type="EMBL" id="PIQN01000008">
    <property type="protein sequence ID" value="PKA43236.1"/>
    <property type="molecule type" value="Genomic_DNA"/>
</dbReference>
<feature type="transmembrane region" description="Helical" evidence="2">
    <location>
        <begin position="76"/>
        <end position="96"/>
    </location>
</feature>
<dbReference type="Proteomes" id="UP000232164">
    <property type="component" value="Unassembled WGS sequence"/>
</dbReference>
<evidence type="ECO:0000313" key="4">
    <source>
        <dbReference type="Proteomes" id="UP000232164"/>
    </source>
</evidence>
<feature type="transmembrane region" description="Helical" evidence="2">
    <location>
        <begin position="108"/>
        <end position="125"/>
    </location>
</feature>